<name>A0ACC0U985_9AGAM</name>
<proteinExistence type="predicted"/>
<reference evidence="1" key="1">
    <citation type="submission" date="2021-03" db="EMBL/GenBank/DDBJ databases">
        <title>Evolutionary priming and transition to the ectomycorrhizal habit in an iconic lineage of mushroom-forming fungi: is preadaptation a requirement?</title>
        <authorList>
            <consortium name="DOE Joint Genome Institute"/>
            <person name="Looney B.P."/>
            <person name="Miyauchi S."/>
            <person name="Morin E."/>
            <person name="Drula E."/>
            <person name="Courty P.E."/>
            <person name="Chicoki N."/>
            <person name="Fauchery L."/>
            <person name="Kohler A."/>
            <person name="Kuo A."/>
            <person name="LaButti K."/>
            <person name="Pangilinan J."/>
            <person name="Lipzen A."/>
            <person name="Riley R."/>
            <person name="Andreopoulos W."/>
            <person name="He G."/>
            <person name="Johnson J."/>
            <person name="Barry K.W."/>
            <person name="Grigoriev I.V."/>
            <person name="Nagy L."/>
            <person name="Hibbett D."/>
            <person name="Henrissat B."/>
            <person name="Matheny P.B."/>
            <person name="Labbe J."/>
            <person name="Martin A.F."/>
        </authorList>
    </citation>
    <scope>NUCLEOTIDE SEQUENCE</scope>
    <source>
        <strain evidence="1">BPL698</strain>
    </source>
</reference>
<organism evidence="1 2">
    <name type="scientific">Russula earlei</name>
    <dbReference type="NCBI Taxonomy" id="71964"/>
    <lineage>
        <taxon>Eukaryota</taxon>
        <taxon>Fungi</taxon>
        <taxon>Dikarya</taxon>
        <taxon>Basidiomycota</taxon>
        <taxon>Agaricomycotina</taxon>
        <taxon>Agaricomycetes</taxon>
        <taxon>Russulales</taxon>
        <taxon>Russulaceae</taxon>
        <taxon>Russula</taxon>
    </lineage>
</organism>
<gene>
    <name evidence="1" type="ORF">F5148DRAFT_1199731</name>
</gene>
<accession>A0ACC0U985</accession>
<keyword evidence="2" id="KW-1185">Reference proteome</keyword>
<evidence type="ECO:0000313" key="1">
    <source>
        <dbReference type="EMBL" id="KAI9508057.1"/>
    </source>
</evidence>
<protein>
    <submittedName>
        <fullName evidence="1">Uncharacterized protein</fullName>
    </submittedName>
</protein>
<dbReference type="Proteomes" id="UP001207468">
    <property type="component" value="Unassembled WGS sequence"/>
</dbReference>
<sequence>MSHPPDLLISDDDDDDDTSHVSTPVLAHLPASPAQSPPSLPSSESTKSTSALPANAHLRLPIPTPSANLSQTSFTFVQVSKDGTGVEFDDLPPEVASADISIAPDGSFVETSSGQAAHELKKRYDRFIKIDKDHRSPYAITAFVNQHGKQMYRVGHRGQSAPAADAEQRTTLQLEQPPSYSETRIGQGARLHAHTMRADRNATRKSRMSMHAFLPGTMFPGVTSRSGDTTASSTRSPQSRKLRRTRSNPHISPDPLQLPQPGRGHSQSVTAADLPRLPLYSMPGEPVPTLHPLPLLRDGFADVMRWDTESGPSSPISSHSHSHSLSFGSEFAPSIGPFNPFGSGVSFESPAVPKPSEDNLHVPLLREMQSFESGMTARAEAPFRIAPTNDLAQMGSVTMGGRTFTDEAFFPLRLSLPSHQDSIPLPLVPGESAEVASMSLDCSPSPFSLSRLKYSDPACVPTDETSMHTRYSTEVFDVLQTYRGLPVLERLLEGPSDTAVIKMTLTAEDSAAPRNDPRFVIWGTVVLETRTDDSHASRRSSGEFVHLRVTTDGPERERMLVAATIERWLAQLTSALDYDELLVFFLTYRSYISALDICHLLTCRFHWALGRCASGGDEMVRRVVRVRTFVAIRYWLLTFFAVDFAPNRELRLLFASWLNTLRKDPILQKHSDATSIVRKLMSVARDAKEAYSQRPRSSITKTNCGTGTPTSALRKSCSVIDEDLDLDFIVEPTSLLGNSGFGKAKGVAGADGAAVIQQPLHRAILEHRPSLSASVSPTAALPAHPPSALSRALANTVGRLGRWKRALNPGSRHVANPGSTEVSAFDLEANSDGDLFHGRGGSEQYLDEFGAYQGLVSVAPPVPPSISSLHLSVSPLSPLEPLPPVPPTLPSTIAADAADTHEPAPIPPNAFPSQSSLTVDEEVTSVAQEAETTTVSPVSDSLRAKTSSRVSTSSTSSSSSYGVPVTSQSIFNTRRSAQDRSWQLDVVSIDDLDLSDTSSQMSEGPSAQPGPRRLPRRLPLRRDFEFVDRNRDSVSSMGFTSQDESGASGPNSRRSSVTSGAMAGGLGSTIQQWQVNALIDSLSEEEDDGDVEDALRRLEGQMNPQKQRARETKVDNWVRTIRERVAAGDYGDEAPRYLSDDGEDDESEAETGKDAGAVGSASLSALSSPSRPGSPASVRRVSSFGLIADNSTPTPGPGQSLQLAPVPPPAPRPAEDRKPAIEDVLPPEILQGRLAAPAPVAPVPVKIPARIPTVPGTIGIHRSWVLAIPTVALAIHFSMIDRELFLAIKFEELVSDDWRSSDAAQAANVLDWGQFLKDRARLKAQGVEGYRTSALFAARARFNLLTNFVISEIVDTLPTERPALAAKFIRVAWKCFQLNSFSTLVAIVAGLRSDLVSRALKRGWERVNVYNLRILKDLTSFTDSADDFKHIRRAITHLTDPKLATGASEEASSVRSSARGRLTDGKAATGVPFLGIYLAPLQRVCRLPDLIDPTAPTESVSIEPVSGNFSAPAHPEVFDALPPLPPSMHLEPLINVHKQRLVARTVKALVSGQHLASRLQYPIDRRLFQRCLRLRGLDSATLHRKLAMYPD</sequence>
<comment type="caution">
    <text evidence="1">The sequence shown here is derived from an EMBL/GenBank/DDBJ whole genome shotgun (WGS) entry which is preliminary data.</text>
</comment>
<evidence type="ECO:0000313" key="2">
    <source>
        <dbReference type="Proteomes" id="UP001207468"/>
    </source>
</evidence>
<dbReference type="EMBL" id="JAGFNK010000102">
    <property type="protein sequence ID" value="KAI9508057.1"/>
    <property type="molecule type" value="Genomic_DNA"/>
</dbReference>